<dbReference type="PANTHER" id="PTHR34611:SF2">
    <property type="entry name" value="INACTIVE RECOMBINATION-PROMOTING NUCLEASE-LIKE PROTEIN RPNE-RELATED"/>
    <property type="match status" value="1"/>
</dbReference>
<protein>
    <recommendedName>
        <fullName evidence="1">Transposase (putative) YhgA-like domain-containing protein</fullName>
    </recommendedName>
</protein>
<evidence type="ECO:0000313" key="3">
    <source>
        <dbReference type="Proteomes" id="UP000029736"/>
    </source>
</evidence>
<comment type="caution">
    <text evidence="2">The sequence shown here is derived from an EMBL/GenBank/DDBJ whole genome shotgun (WGS) entry which is preliminary data.</text>
</comment>
<accession>A0A098S6J7</accession>
<dbReference type="Pfam" id="PF04754">
    <property type="entry name" value="Transposase_31"/>
    <property type="match status" value="1"/>
</dbReference>
<dbReference type="AlphaFoldDB" id="A0A098S6J7"/>
<dbReference type="RefSeq" id="WP_044220931.1">
    <property type="nucleotide sequence ID" value="NZ_JBKAGJ010000079.1"/>
</dbReference>
<feature type="domain" description="Transposase (putative) YhgA-like" evidence="1">
    <location>
        <begin position="7"/>
        <end position="194"/>
    </location>
</feature>
<name>A0A098S6J7_9BACT</name>
<dbReference type="InterPro" id="IPR006842">
    <property type="entry name" value="Transposase_31"/>
</dbReference>
<evidence type="ECO:0000259" key="1">
    <source>
        <dbReference type="Pfam" id="PF04754"/>
    </source>
</evidence>
<dbReference type="GO" id="GO:1990238">
    <property type="term" value="F:double-stranded DNA endonuclease activity"/>
    <property type="evidence" value="ECO:0007669"/>
    <property type="project" value="TreeGrafter"/>
</dbReference>
<organism evidence="2 3">
    <name type="scientific">Phaeodactylibacter xiamenensis</name>
    <dbReference type="NCBI Taxonomy" id="1524460"/>
    <lineage>
        <taxon>Bacteria</taxon>
        <taxon>Pseudomonadati</taxon>
        <taxon>Bacteroidota</taxon>
        <taxon>Saprospiria</taxon>
        <taxon>Saprospirales</taxon>
        <taxon>Haliscomenobacteraceae</taxon>
        <taxon>Phaeodactylibacter</taxon>
    </lineage>
</organism>
<dbReference type="STRING" id="1524460.IX84_12975"/>
<keyword evidence="3" id="KW-1185">Reference proteome</keyword>
<dbReference type="PANTHER" id="PTHR34611">
    <property type="match status" value="1"/>
</dbReference>
<evidence type="ECO:0000313" key="2">
    <source>
        <dbReference type="EMBL" id="KGE87775.1"/>
    </source>
</evidence>
<dbReference type="EMBL" id="JPOS01000031">
    <property type="protein sequence ID" value="KGE87775.1"/>
    <property type="molecule type" value="Genomic_DNA"/>
</dbReference>
<proteinExistence type="predicted"/>
<dbReference type="InterPro" id="IPR051699">
    <property type="entry name" value="Rpn/YhgA-like_nuclease"/>
</dbReference>
<dbReference type="OrthoDB" id="932587at2"/>
<dbReference type="Proteomes" id="UP000029736">
    <property type="component" value="Unassembled WGS sequence"/>
</dbReference>
<dbReference type="GO" id="GO:0006310">
    <property type="term" value="P:DNA recombination"/>
    <property type="evidence" value="ECO:0007669"/>
    <property type="project" value="TreeGrafter"/>
</dbReference>
<sequence length="299" mass="34697">MDKLYKSHDGFFRKLMSERQTAQDYLAAFLPESLKDAIDFETLEQDTDSYIDEKLKASMSDVVFKVDTRQGFGINFCFLFEHKSYIDEKAPFQILHYISSAMLKRAINKEEQRLVIPILFYHGEAPWEYESIGDKFSALDKALKVYLPRFDYLFHNYQAKPDEEISQAASPKLMAALIAMKHFYEQGYLLKQMQFLLLNATDEHGNLYKPLLVYLFDKLPDQLDAIHEAIGDLPPPVKSEAMSILDAYEAKGISEKTRQTCINMIHDGFDNPTICRILEVEKEYVDEVRERLKNEAQEG</sequence>
<reference evidence="2 3" key="1">
    <citation type="journal article" date="2014" name="Int. J. Syst. Evol. Microbiol.">
        <title>Phaeodactylibacter xiamenensis gen. nov., sp. nov., a member of the family Saprospiraceae isolated from the marine alga Phaeodactylum tricornutum.</title>
        <authorList>
            <person name="Chen Z.Jr."/>
            <person name="Lei X."/>
            <person name="Lai Q."/>
            <person name="Li Y."/>
            <person name="Zhang B."/>
            <person name="Zhang J."/>
            <person name="Zhang H."/>
            <person name="Yang L."/>
            <person name="Zheng W."/>
            <person name="Tian Y."/>
            <person name="Yu Z."/>
            <person name="Xu H.Jr."/>
            <person name="Zheng T."/>
        </authorList>
    </citation>
    <scope>NUCLEOTIDE SEQUENCE [LARGE SCALE GENOMIC DNA]</scope>
    <source>
        <strain evidence="2 3">KD52</strain>
    </source>
</reference>
<gene>
    <name evidence="2" type="ORF">IX84_12975</name>
</gene>